<dbReference type="Gene3D" id="1.10.630.10">
    <property type="entry name" value="Cytochrome P450"/>
    <property type="match status" value="1"/>
</dbReference>
<keyword evidence="3 7" id="KW-0479">Metal-binding</keyword>
<dbReference type="GO" id="GO:0016712">
    <property type="term" value="F:oxidoreductase activity, acting on paired donors, with incorporation or reduction of molecular oxygen, reduced flavin or flavoprotein as one donor, and incorporation of one atom of oxygen"/>
    <property type="evidence" value="ECO:0007669"/>
    <property type="project" value="TreeGrafter"/>
</dbReference>
<sequence length="529" mass="60746">MCLARWSLFNRGVSIRNHATTGLTRPVAALPFATLRIALLFVSAVVLFAYYHLYHKRKDLPPGPTPLPVVGNTLTIAKHAPGYDAYLKWSQQYGSVYTYWLGEIPVVAVTDYKLMYEAFVKDADSYSGRFQMEEFLNDFRVIDTEGDLWKDQRRFTLHVLRDFGVGRNVMQERIIDELAAMIKCIDRDIKAGIVGHNISGHIDTCVGSIINNILFGYRFDEDHIDEFKEIKSLLNEHMRLITSPTSAAMNAFPMKISKRLPFTGQLYKQVMANRDILYGFFKKQIENHKQDIDFSTQETGDYTEAYLKAMKKNPENTFFTDLQLENLCFDLWIAGMETTSNTLSWGIVYLLNNIHVQVKIHAELDRLVGSDRLVTLADKNDLIYLQAFVNEVQRCANLVPQNLLHRTNREVTLNGMRIPEGTCVIPQISCAMLDERVFDNPYEFRPERFIDEEGHLKKIDELVPFSMGKRQCLGESLARMELFLITANLLNQYKFSTSGSVPPSLMKRCGITVQALPYTCKIEKRKHEM</sequence>
<dbReference type="CDD" id="cd20617">
    <property type="entry name" value="CYP1_2-like"/>
    <property type="match status" value="1"/>
</dbReference>
<keyword evidence="5 7" id="KW-0408">Iron</keyword>
<reference evidence="10 11" key="2">
    <citation type="journal article" date="2019" name="G3 (Bethesda)">
        <title>Hybrid Assembly of the Genome of the Entomopathogenic Nematode Steinernema carpocapsae Identifies the X-Chromosome.</title>
        <authorList>
            <person name="Serra L."/>
            <person name="Macchietto M."/>
            <person name="Macias-Munoz A."/>
            <person name="McGill C.J."/>
            <person name="Rodriguez I.M."/>
            <person name="Rodriguez B."/>
            <person name="Murad R."/>
            <person name="Mortazavi A."/>
        </authorList>
    </citation>
    <scope>NUCLEOTIDE SEQUENCE [LARGE SCALE GENOMIC DNA]</scope>
    <source>
        <strain evidence="10 11">ALL</strain>
    </source>
</reference>
<evidence type="ECO:0008006" key="12">
    <source>
        <dbReference type="Google" id="ProtNLM"/>
    </source>
</evidence>
<dbReference type="InterPro" id="IPR017972">
    <property type="entry name" value="Cyt_P450_CS"/>
</dbReference>
<name>A0A4U8UU61_STECR</name>
<evidence type="ECO:0000256" key="4">
    <source>
        <dbReference type="ARBA" id="ARBA00023002"/>
    </source>
</evidence>
<dbReference type="OrthoDB" id="1055148at2759"/>
<dbReference type="FunFam" id="1.10.630.10:FF:000036">
    <property type="entry name" value="CYtochrome P450 family"/>
    <property type="match status" value="1"/>
</dbReference>
<keyword evidence="11" id="KW-1185">Reference proteome</keyword>
<keyword evidence="7 8" id="KW-0349">Heme</keyword>
<organism evidence="10 11">
    <name type="scientific">Steinernema carpocapsae</name>
    <name type="common">Entomopathogenic nematode</name>
    <dbReference type="NCBI Taxonomy" id="34508"/>
    <lineage>
        <taxon>Eukaryota</taxon>
        <taxon>Metazoa</taxon>
        <taxon>Ecdysozoa</taxon>
        <taxon>Nematoda</taxon>
        <taxon>Chromadorea</taxon>
        <taxon>Rhabditida</taxon>
        <taxon>Tylenchina</taxon>
        <taxon>Panagrolaimomorpha</taxon>
        <taxon>Strongyloidoidea</taxon>
        <taxon>Steinernematidae</taxon>
        <taxon>Steinernema</taxon>
    </lineage>
</organism>
<keyword evidence="4 8" id="KW-0560">Oxidoreductase</keyword>
<dbReference type="GO" id="GO:0006805">
    <property type="term" value="P:xenobiotic metabolic process"/>
    <property type="evidence" value="ECO:0007669"/>
    <property type="project" value="TreeGrafter"/>
</dbReference>
<comment type="similarity">
    <text evidence="2 8">Belongs to the cytochrome P450 family.</text>
</comment>
<feature type="binding site" description="axial binding residue" evidence="7">
    <location>
        <position position="472"/>
    </location>
    <ligand>
        <name>heme</name>
        <dbReference type="ChEBI" id="CHEBI:30413"/>
    </ligand>
    <ligandPart>
        <name>Fe</name>
        <dbReference type="ChEBI" id="CHEBI:18248"/>
    </ligandPart>
</feature>
<dbReference type="PRINTS" id="PR00463">
    <property type="entry name" value="EP450I"/>
</dbReference>
<dbReference type="InterPro" id="IPR050182">
    <property type="entry name" value="Cytochrome_P450_fam2"/>
</dbReference>
<gene>
    <name evidence="10" type="ORF">L596_003049</name>
</gene>
<dbReference type="InterPro" id="IPR002401">
    <property type="entry name" value="Cyt_P450_E_grp-I"/>
</dbReference>
<keyword evidence="9" id="KW-0472">Membrane</keyword>
<evidence type="ECO:0000256" key="8">
    <source>
        <dbReference type="RuleBase" id="RU000461"/>
    </source>
</evidence>
<evidence type="ECO:0000256" key="2">
    <source>
        <dbReference type="ARBA" id="ARBA00010617"/>
    </source>
</evidence>
<comment type="caution">
    <text evidence="10">The sequence shown here is derived from an EMBL/GenBank/DDBJ whole genome shotgun (WGS) entry which is preliminary data.</text>
</comment>
<dbReference type="GO" id="GO:0020037">
    <property type="term" value="F:heme binding"/>
    <property type="evidence" value="ECO:0007669"/>
    <property type="project" value="InterPro"/>
</dbReference>
<dbReference type="PANTHER" id="PTHR24300:SF375">
    <property type="entry name" value="CYTOCHROME P450 FAMILY"/>
    <property type="match status" value="1"/>
</dbReference>
<dbReference type="PANTHER" id="PTHR24300">
    <property type="entry name" value="CYTOCHROME P450 508A4-RELATED"/>
    <property type="match status" value="1"/>
</dbReference>
<dbReference type="AlphaFoldDB" id="A0A4U8UU61"/>
<feature type="transmembrane region" description="Helical" evidence="9">
    <location>
        <begin position="28"/>
        <end position="51"/>
    </location>
</feature>
<evidence type="ECO:0000256" key="5">
    <source>
        <dbReference type="ARBA" id="ARBA00023004"/>
    </source>
</evidence>
<evidence type="ECO:0000256" key="7">
    <source>
        <dbReference type="PIRSR" id="PIRSR602401-1"/>
    </source>
</evidence>
<dbReference type="InterPro" id="IPR036396">
    <property type="entry name" value="Cyt_P450_sf"/>
</dbReference>
<dbReference type="GO" id="GO:0005737">
    <property type="term" value="C:cytoplasm"/>
    <property type="evidence" value="ECO:0007669"/>
    <property type="project" value="TreeGrafter"/>
</dbReference>
<proteinExistence type="inferred from homology"/>
<dbReference type="SUPFAM" id="SSF48264">
    <property type="entry name" value="Cytochrome P450"/>
    <property type="match status" value="1"/>
</dbReference>
<evidence type="ECO:0000313" key="11">
    <source>
        <dbReference type="Proteomes" id="UP000298663"/>
    </source>
</evidence>
<accession>A0A4U8UU61</accession>
<dbReference type="InterPro" id="IPR001128">
    <property type="entry name" value="Cyt_P450"/>
</dbReference>
<evidence type="ECO:0000313" key="10">
    <source>
        <dbReference type="EMBL" id="TMS35707.1"/>
    </source>
</evidence>
<keyword evidence="9" id="KW-0812">Transmembrane</keyword>
<dbReference type="STRING" id="34508.A0A4U8UU61"/>
<dbReference type="Pfam" id="PF00067">
    <property type="entry name" value="p450"/>
    <property type="match status" value="1"/>
</dbReference>
<protein>
    <recommendedName>
        <fullName evidence="12">Cytochrome P450</fullName>
    </recommendedName>
</protein>
<dbReference type="PRINTS" id="PR00385">
    <property type="entry name" value="P450"/>
</dbReference>
<reference evidence="10 11" key="1">
    <citation type="journal article" date="2015" name="Genome Biol.">
        <title>Comparative genomics of Steinernema reveals deeply conserved gene regulatory networks.</title>
        <authorList>
            <person name="Dillman A.R."/>
            <person name="Macchietto M."/>
            <person name="Porter C.F."/>
            <person name="Rogers A."/>
            <person name="Williams B."/>
            <person name="Antoshechkin I."/>
            <person name="Lee M.M."/>
            <person name="Goodwin Z."/>
            <person name="Lu X."/>
            <person name="Lewis E.E."/>
            <person name="Goodrich-Blair H."/>
            <person name="Stock S.P."/>
            <person name="Adams B.J."/>
            <person name="Sternberg P.W."/>
            <person name="Mortazavi A."/>
        </authorList>
    </citation>
    <scope>NUCLEOTIDE SEQUENCE [LARGE SCALE GENOMIC DNA]</scope>
    <source>
        <strain evidence="10 11">ALL</strain>
    </source>
</reference>
<dbReference type="Proteomes" id="UP000298663">
    <property type="component" value="Chromosome X"/>
</dbReference>
<keyword evidence="9" id="KW-1133">Transmembrane helix</keyword>
<evidence type="ECO:0000256" key="3">
    <source>
        <dbReference type="ARBA" id="ARBA00022723"/>
    </source>
</evidence>
<dbReference type="GO" id="GO:0006082">
    <property type="term" value="P:organic acid metabolic process"/>
    <property type="evidence" value="ECO:0007669"/>
    <property type="project" value="TreeGrafter"/>
</dbReference>
<dbReference type="PROSITE" id="PS00086">
    <property type="entry name" value="CYTOCHROME_P450"/>
    <property type="match status" value="1"/>
</dbReference>
<dbReference type="EMBL" id="AZBU02000001">
    <property type="protein sequence ID" value="TMS35707.1"/>
    <property type="molecule type" value="Genomic_DNA"/>
</dbReference>
<dbReference type="GO" id="GO:0005506">
    <property type="term" value="F:iron ion binding"/>
    <property type="evidence" value="ECO:0007669"/>
    <property type="project" value="InterPro"/>
</dbReference>
<keyword evidence="6 8" id="KW-0503">Monooxygenase</keyword>
<comment type="cofactor">
    <cofactor evidence="1 7">
        <name>heme</name>
        <dbReference type="ChEBI" id="CHEBI:30413"/>
    </cofactor>
</comment>
<dbReference type="EMBL" id="CM016762">
    <property type="protein sequence ID" value="TMS35707.1"/>
    <property type="molecule type" value="Genomic_DNA"/>
</dbReference>
<evidence type="ECO:0000256" key="6">
    <source>
        <dbReference type="ARBA" id="ARBA00023033"/>
    </source>
</evidence>
<evidence type="ECO:0000256" key="9">
    <source>
        <dbReference type="SAM" id="Phobius"/>
    </source>
</evidence>
<evidence type="ECO:0000256" key="1">
    <source>
        <dbReference type="ARBA" id="ARBA00001971"/>
    </source>
</evidence>